<dbReference type="Gene3D" id="3.20.20.70">
    <property type="entry name" value="Aldolase class I"/>
    <property type="match status" value="1"/>
</dbReference>
<protein>
    <submittedName>
        <fullName evidence="3">Ribulose-phosphate 3-epimerase</fullName>
    </submittedName>
</protein>
<evidence type="ECO:0000313" key="3">
    <source>
        <dbReference type="EMBL" id="KKT71827.1"/>
    </source>
</evidence>
<evidence type="ECO:0000256" key="1">
    <source>
        <dbReference type="ARBA" id="ARBA00022723"/>
    </source>
</evidence>
<gene>
    <name evidence="3" type="ORF">UW63_C0007G0009</name>
</gene>
<evidence type="ECO:0000256" key="2">
    <source>
        <dbReference type="ARBA" id="ARBA00023235"/>
    </source>
</evidence>
<name>A0A0G1LSL2_9BACT</name>
<organism evidence="3 4">
    <name type="scientific">Candidatus Uhrbacteria bacterium GW2011_GWF2_44_350</name>
    <dbReference type="NCBI Taxonomy" id="1619000"/>
    <lineage>
        <taxon>Bacteria</taxon>
        <taxon>Candidatus Uhriibacteriota</taxon>
    </lineage>
</organism>
<dbReference type="GO" id="GO:0005975">
    <property type="term" value="P:carbohydrate metabolic process"/>
    <property type="evidence" value="ECO:0007669"/>
    <property type="project" value="InterPro"/>
</dbReference>
<keyword evidence="1" id="KW-0479">Metal-binding</keyword>
<dbReference type="AlphaFoldDB" id="A0A0G1LSL2"/>
<dbReference type="PANTHER" id="PTHR11749">
    <property type="entry name" value="RIBULOSE-5-PHOSPHATE-3-EPIMERASE"/>
    <property type="match status" value="1"/>
</dbReference>
<evidence type="ECO:0000313" key="4">
    <source>
        <dbReference type="Proteomes" id="UP000034154"/>
    </source>
</evidence>
<keyword evidence="2" id="KW-0413">Isomerase</keyword>
<dbReference type="GO" id="GO:0016857">
    <property type="term" value="F:racemase and epimerase activity, acting on carbohydrates and derivatives"/>
    <property type="evidence" value="ECO:0007669"/>
    <property type="project" value="InterPro"/>
</dbReference>
<dbReference type="InterPro" id="IPR013785">
    <property type="entry name" value="Aldolase_TIM"/>
</dbReference>
<dbReference type="InterPro" id="IPR011060">
    <property type="entry name" value="RibuloseP-bd_barrel"/>
</dbReference>
<proteinExistence type="predicted"/>
<dbReference type="EMBL" id="LCJB01000007">
    <property type="protein sequence ID" value="KKT71827.1"/>
    <property type="molecule type" value="Genomic_DNA"/>
</dbReference>
<dbReference type="Proteomes" id="UP000034154">
    <property type="component" value="Unassembled WGS sequence"/>
</dbReference>
<reference evidence="3 4" key="1">
    <citation type="journal article" date="2015" name="Nature">
        <title>rRNA introns, odd ribosomes, and small enigmatic genomes across a large radiation of phyla.</title>
        <authorList>
            <person name="Brown C.T."/>
            <person name="Hug L.A."/>
            <person name="Thomas B.C."/>
            <person name="Sharon I."/>
            <person name="Castelle C.J."/>
            <person name="Singh A."/>
            <person name="Wilkins M.J."/>
            <person name="Williams K.H."/>
            <person name="Banfield J.F."/>
        </authorList>
    </citation>
    <scope>NUCLEOTIDE SEQUENCE [LARGE SCALE GENOMIC DNA]</scope>
</reference>
<comment type="caution">
    <text evidence="3">The sequence shown here is derived from an EMBL/GenBank/DDBJ whole genome shotgun (WGS) entry which is preliminary data.</text>
</comment>
<accession>A0A0G1LSL2</accession>
<dbReference type="SUPFAM" id="SSF51366">
    <property type="entry name" value="Ribulose-phoshate binding barrel"/>
    <property type="match status" value="1"/>
</dbReference>
<sequence length="218" mass="24213">MNEIIPTILVNSKQEFEKRLRIEEQLAPTIQIDILDGSLFPVVNWHDAEAVAQIETPVSFEIHLMVNNPLPIIAEWVAKVPNVKRAIIHAEIERPLGKIIEEIRTTHFIEAGVAINPETPIEEIHSILGELDVLTIMGVHPGINGAEFEGEYILDKIREAKNRAPELIIEVDGGITAELIPSLIKAGASRFALASAIFKAQNPQKAWQNLQKALQNPL</sequence>
<dbReference type="GO" id="GO:0046872">
    <property type="term" value="F:metal ion binding"/>
    <property type="evidence" value="ECO:0007669"/>
    <property type="project" value="UniProtKB-KW"/>
</dbReference>
<dbReference type="InterPro" id="IPR000056">
    <property type="entry name" value="Ribul_P_3_epim-like"/>
</dbReference>
<dbReference type="Pfam" id="PF00834">
    <property type="entry name" value="Ribul_P_3_epim"/>
    <property type="match status" value="1"/>
</dbReference>